<dbReference type="Proteomes" id="UP001152795">
    <property type="component" value="Unassembled WGS sequence"/>
</dbReference>
<keyword evidence="2" id="KW-0040">ANK repeat</keyword>
<evidence type="ECO:0000256" key="2">
    <source>
        <dbReference type="ARBA" id="ARBA00023043"/>
    </source>
</evidence>
<evidence type="ECO:0000313" key="6">
    <source>
        <dbReference type="Proteomes" id="UP001152795"/>
    </source>
</evidence>
<accession>A0A7D9H6H9</accession>
<dbReference type="SUPFAM" id="SSF48403">
    <property type="entry name" value="Ankyrin repeat"/>
    <property type="match status" value="1"/>
</dbReference>
<dbReference type="EMBL" id="CACRXK020000004">
    <property type="protein sequence ID" value="CAB3976601.1"/>
    <property type="molecule type" value="Genomic_DNA"/>
</dbReference>
<protein>
    <submittedName>
        <fullName evidence="5">Transcription factor MBP1</fullName>
    </submittedName>
</protein>
<reference evidence="5" key="1">
    <citation type="submission" date="2020-04" db="EMBL/GenBank/DDBJ databases">
        <authorList>
            <person name="Alioto T."/>
            <person name="Alioto T."/>
            <person name="Gomez Garrido J."/>
        </authorList>
    </citation>
    <scope>NUCLEOTIDE SEQUENCE</scope>
    <source>
        <strain evidence="5">A484AB</strain>
    </source>
</reference>
<dbReference type="InterPro" id="IPR036770">
    <property type="entry name" value="Ankyrin_rpt-contain_sf"/>
</dbReference>
<sequence length="489" mass="53935">MSLLNQSASPRLLDHLPTMANSLPTMAKPKPKKVTKHPCTPFCDPKVECPLKHHDLVLTLMNCNDSPGAKSNILQFQKCVVKCIDEGWDKNDVVPDPSEELRLPLVHLACTFAKCLALEWLLQYDFNPNVKSETTGQFALHRAMCGMYRSKMKVSAKELIPKLNRMMTAMPKQLMFHDEINGDTPLHMAANLLTSLDSKSQYFQSCIEAIAKAACKMESPSNTILDAINYEGRTALHLLAASNRKVEFCASAIRALVSAGADKTIRDNGGETALDIAFAAGVQNIVHELLRNGEQAGLGFYSELDQEHENSASVATNLFPSPSRTDDSDTNWSERASSRSSNTPAVIDHTPLAITTWKGIKRETISETEENCSSPCVCSPTEVDALAEGASSSSPAVLKYLGDAGLLSDVSALVARARAQDEANMRKIESRATEIDIQIKNKEHCIQKMKQDLNSLKNKRKECDGDFERLRKRMHSCENAMKELPNLSN</sequence>
<organism evidence="5 6">
    <name type="scientific">Paramuricea clavata</name>
    <name type="common">Red gorgonian</name>
    <name type="synonym">Violescent sea-whip</name>
    <dbReference type="NCBI Taxonomy" id="317549"/>
    <lineage>
        <taxon>Eukaryota</taxon>
        <taxon>Metazoa</taxon>
        <taxon>Cnidaria</taxon>
        <taxon>Anthozoa</taxon>
        <taxon>Octocorallia</taxon>
        <taxon>Malacalcyonacea</taxon>
        <taxon>Plexauridae</taxon>
        <taxon>Paramuricea</taxon>
    </lineage>
</organism>
<feature type="coiled-coil region" evidence="3">
    <location>
        <begin position="439"/>
        <end position="473"/>
    </location>
</feature>
<comment type="caution">
    <text evidence="5">The sequence shown here is derived from an EMBL/GenBank/DDBJ whole genome shotgun (WGS) entry which is preliminary data.</text>
</comment>
<keyword evidence="6" id="KW-1185">Reference proteome</keyword>
<dbReference type="SMART" id="SM00248">
    <property type="entry name" value="ANK"/>
    <property type="match status" value="4"/>
</dbReference>
<name>A0A7D9H6H9_PARCT</name>
<feature type="compositionally biased region" description="Polar residues" evidence="4">
    <location>
        <begin position="330"/>
        <end position="344"/>
    </location>
</feature>
<evidence type="ECO:0000313" key="5">
    <source>
        <dbReference type="EMBL" id="CAB3976601.1"/>
    </source>
</evidence>
<evidence type="ECO:0000256" key="3">
    <source>
        <dbReference type="SAM" id="Coils"/>
    </source>
</evidence>
<keyword evidence="1" id="KW-0677">Repeat</keyword>
<dbReference type="PANTHER" id="PTHR24126">
    <property type="entry name" value="ANKYRIN REPEAT, PH AND SEC7 DOMAIN CONTAINING PROTEIN SECG-RELATED"/>
    <property type="match status" value="1"/>
</dbReference>
<gene>
    <name evidence="5" type="ORF">PACLA_8A077671</name>
</gene>
<dbReference type="InterPro" id="IPR002110">
    <property type="entry name" value="Ankyrin_rpt"/>
</dbReference>
<evidence type="ECO:0000256" key="1">
    <source>
        <dbReference type="ARBA" id="ARBA00022737"/>
    </source>
</evidence>
<dbReference type="Pfam" id="PF12796">
    <property type="entry name" value="Ank_2"/>
    <property type="match status" value="1"/>
</dbReference>
<feature type="compositionally biased region" description="Polar residues" evidence="4">
    <location>
        <begin position="314"/>
        <end position="323"/>
    </location>
</feature>
<dbReference type="OrthoDB" id="2157354at2759"/>
<dbReference type="PROSITE" id="PS50088">
    <property type="entry name" value="ANK_REPEAT"/>
    <property type="match status" value="1"/>
</dbReference>
<dbReference type="AlphaFoldDB" id="A0A7D9H6H9"/>
<proteinExistence type="predicted"/>
<keyword evidence="3" id="KW-0175">Coiled coil</keyword>
<dbReference type="PANTHER" id="PTHR24126:SF14">
    <property type="entry name" value="ANK_REP_REGION DOMAIN-CONTAINING PROTEIN"/>
    <property type="match status" value="1"/>
</dbReference>
<evidence type="ECO:0000256" key="4">
    <source>
        <dbReference type="SAM" id="MobiDB-lite"/>
    </source>
</evidence>
<dbReference type="Gene3D" id="1.25.40.20">
    <property type="entry name" value="Ankyrin repeat-containing domain"/>
    <property type="match status" value="1"/>
</dbReference>
<feature type="region of interest" description="Disordered" evidence="4">
    <location>
        <begin position="314"/>
        <end position="345"/>
    </location>
</feature>